<evidence type="ECO:0000313" key="1">
    <source>
        <dbReference type="EMBL" id="QFG06531.1"/>
    </source>
</evidence>
<reference evidence="1" key="1">
    <citation type="submission" date="2019-04" db="EMBL/GenBank/DDBJ databases">
        <title>Genomic and proteomic characterization of cyanophage S-SCSM1 provides new insights into understanding the viral gene diversity and phage-host interactions.</title>
        <authorList>
            <person name="Wang Q."/>
            <person name="Xu Y."/>
            <person name="Jiao N."/>
            <person name="Zhang R."/>
        </authorList>
    </citation>
    <scope>NUCLEOTIDE SEQUENCE [LARGE SCALE GENOMIC DNA]</scope>
</reference>
<dbReference type="EMBL" id="MK867354">
    <property type="protein sequence ID" value="QFG06531.1"/>
    <property type="molecule type" value="Genomic_DNA"/>
</dbReference>
<evidence type="ECO:0000313" key="2">
    <source>
        <dbReference type="Proteomes" id="UP000515683"/>
    </source>
</evidence>
<gene>
    <name evidence="1" type="ORF">SSCSM1_267</name>
</gene>
<organism evidence="1 2">
    <name type="scientific">Synechococcus phage S-SCSM1</name>
    <dbReference type="NCBI Taxonomy" id="2588487"/>
    <lineage>
        <taxon>Viruses</taxon>
        <taxon>Duplodnaviria</taxon>
        <taxon>Heunggongvirae</taxon>
        <taxon>Uroviricota</taxon>
        <taxon>Caudoviricetes</taxon>
        <taxon>Pantevenvirales</taxon>
        <taxon>Kyanoviridae</taxon>
        <taxon>Zhoulongquanvirus</taxon>
        <taxon>Zhoulongquanvirus esscess</taxon>
    </lineage>
</organism>
<accession>A0A6M2ZHQ2</accession>
<keyword evidence="2" id="KW-1185">Reference proteome</keyword>
<proteinExistence type="predicted"/>
<protein>
    <submittedName>
        <fullName evidence="1">Uncharacterized protein</fullName>
    </submittedName>
</protein>
<sequence length="62" mass="7172">MKTTTATYQIEVTTDEGYLSFIKVMPTKPKTHKGVKSQNNKLSKWVEKQYPNFTSYEISPLD</sequence>
<dbReference type="Proteomes" id="UP000515683">
    <property type="component" value="Segment"/>
</dbReference>
<name>A0A6M2ZHQ2_9CAUD</name>